<dbReference type="STRING" id="768710.DesyoDRAFT_1500"/>
<evidence type="ECO:0000256" key="4">
    <source>
        <dbReference type="ARBA" id="ARBA00023004"/>
    </source>
</evidence>
<keyword evidence="1" id="KW-0004">4Fe-4S</keyword>
<dbReference type="Gene3D" id="1.20.950.20">
    <property type="entry name" value="Transmembrane di-heme cytochromes, Chain C"/>
    <property type="match status" value="1"/>
</dbReference>
<dbReference type="InterPro" id="IPR017900">
    <property type="entry name" value="4Fe4S_Fe_S_CS"/>
</dbReference>
<dbReference type="GO" id="GO:0016491">
    <property type="term" value="F:oxidoreductase activity"/>
    <property type="evidence" value="ECO:0007669"/>
    <property type="project" value="UniProtKB-KW"/>
</dbReference>
<evidence type="ECO:0000256" key="3">
    <source>
        <dbReference type="ARBA" id="ARBA00023002"/>
    </source>
</evidence>
<dbReference type="PROSITE" id="PS00198">
    <property type="entry name" value="4FE4S_FER_1"/>
    <property type="match status" value="2"/>
</dbReference>
<dbReference type="PANTHER" id="PTHR43255">
    <property type="entry name" value="IRON-SULFUR-BINDING OXIDOREDUCTASE FADF-RELATED-RELATED"/>
    <property type="match status" value="1"/>
</dbReference>
<dbReference type="GO" id="GO:0005886">
    <property type="term" value="C:plasma membrane"/>
    <property type="evidence" value="ECO:0007669"/>
    <property type="project" value="TreeGrafter"/>
</dbReference>
<feature type="transmembrane region" description="Helical" evidence="6">
    <location>
        <begin position="15"/>
        <end position="33"/>
    </location>
</feature>
<feature type="domain" description="4Fe-4S ferredoxin-type" evidence="7">
    <location>
        <begin position="274"/>
        <end position="303"/>
    </location>
</feature>
<protein>
    <submittedName>
        <fullName evidence="8">Fe-S oxidoreductase</fullName>
    </submittedName>
</protein>
<dbReference type="InterPro" id="IPR009051">
    <property type="entry name" value="Helical_ferredxn"/>
</dbReference>
<evidence type="ECO:0000259" key="7">
    <source>
        <dbReference type="PROSITE" id="PS51379"/>
    </source>
</evidence>
<dbReference type="GO" id="GO:0046872">
    <property type="term" value="F:metal ion binding"/>
    <property type="evidence" value="ECO:0007669"/>
    <property type="project" value="UniProtKB-KW"/>
</dbReference>
<keyword evidence="6" id="KW-1133">Transmembrane helix</keyword>
<dbReference type="GO" id="GO:0051539">
    <property type="term" value="F:4 iron, 4 sulfur cluster binding"/>
    <property type="evidence" value="ECO:0007669"/>
    <property type="project" value="UniProtKB-KW"/>
</dbReference>
<dbReference type="RefSeq" id="WP_007781311.1">
    <property type="nucleotide sequence ID" value="NZ_CM001441.1"/>
</dbReference>
<keyword evidence="2" id="KW-0479">Metal-binding</keyword>
<evidence type="ECO:0000256" key="2">
    <source>
        <dbReference type="ARBA" id="ARBA00022723"/>
    </source>
</evidence>
<name>H5Y2F7_9FIRM</name>
<dbReference type="eggNOG" id="COG2181">
    <property type="taxonomic scope" value="Bacteria"/>
</dbReference>
<dbReference type="InterPro" id="IPR017896">
    <property type="entry name" value="4Fe4S_Fe-S-bd"/>
</dbReference>
<evidence type="ECO:0000256" key="6">
    <source>
        <dbReference type="SAM" id="Phobius"/>
    </source>
</evidence>
<dbReference type="PANTHER" id="PTHR43255:SF1">
    <property type="entry name" value="IRON-SULFUR-BINDING OXIDOREDUCTASE FADF-RELATED"/>
    <property type="match status" value="1"/>
</dbReference>
<organism evidence="8 9">
    <name type="scientific">Desulfosporosinus youngiae DSM 17734</name>
    <dbReference type="NCBI Taxonomy" id="768710"/>
    <lineage>
        <taxon>Bacteria</taxon>
        <taxon>Bacillati</taxon>
        <taxon>Bacillota</taxon>
        <taxon>Clostridia</taxon>
        <taxon>Eubacteriales</taxon>
        <taxon>Desulfitobacteriaceae</taxon>
        <taxon>Desulfosporosinus</taxon>
    </lineage>
</organism>
<dbReference type="InterPro" id="IPR051460">
    <property type="entry name" value="HdrC_iron-sulfur_subunit"/>
</dbReference>
<keyword evidence="6" id="KW-0472">Membrane</keyword>
<accession>H5Y2F7</accession>
<dbReference type="PROSITE" id="PS51379">
    <property type="entry name" value="4FE4S_FER_2"/>
    <property type="match status" value="2"/>
</dbReference>
<dbReference type="Pfam" id="PF02754">
    <property type="entry name" value="CCG"/>
    <property type="match status" value="2"/>
</dbReference>
<keyword evidence="6" id="KW-0812">Transmembrane</keyword>
<reference evidence="8 9" key="1">
    <citation type="submission" date="2011-11" db="EMBL/GenBank/DDBJ databases">
        <title>The Noncontiguous Finished genome of Desulfosporosinus youngiae DSM 17734.</title>
        <authorList>
            <consortium name="US DOE Joint Genome Institute (JGI-PGF)"/>
            <person name="Lucas S."/>
            <person name="Han J."/>
            <person name="Lapidus A."/>
            <person name="Cheng J.-F."/>
            <person name="Goodwin L."/>
            <person name="Pitluck S."/>
            <person name="Peters L."/>
            <person name="Ovchinnikova G."/>
            <person name="Lu M."/>
            <person name="Land M.L."/>
            <person name="Hauser L."/>
            <person name="Pester M."/>
            <person name="Spring S."/>
            <person name="Ollivier B."/>
            <person name="Rattei T."/>
            <person name="Klenk H.-P."/>
            <person name="Wagner M."/>
            <person name="Loy A."/>
            <person name="Woyke T.J."/>
        </authorList>
    </citation>
    <scope>NUCLEOTIDE SEQUENCE [LARGE SCALE GENOMIC DNA]</scope>
    <source>
        <strain evidence="8 9">DSM 17734</strain>
    </source>
</reference>
<dbReference type="eggNOG" id="COG4656">
    <property type="taxonomic scope" value="Bacteria"/>
</dbReference>
<dbReference type="eggNOG" id="COG0247">
    <property type="taxonomic scope" value="Bacteria"/>
</dbReference>
<dbReference type="SUPFAM" id="SSF46548">
    <property type="entry name" value="alpha-helical ferredoxin"/>
    <property type="match status" value="1"/>
</dbReference>
<feature type="transmembrane region" description="Helical" evidence="6">
    <location>
        <begin position="76"/>
        <end position="98"/>
    </location>
</feature>
<evidence type="ECO:0000256" key="1">
    <source>
        <dbReference type="ARBA" id="ARBA00022485"/>
    </source>
</evidence>
<dbReference type="OrthoDB" id="9794954at2"/>
<keyword evidence="3" id="KW-0560">Oxidoreductase</keyword>
<evidence type="ECO:0000256" key="5">
    <source>
        <dbReference type="ARBA" id="ARBA00023014"/>
    </source>
</evidence>
<keyword evidence="9" id="KW-1185">Reference proteome</keyword>
<feature type="transmembrane region" description="Helical" evidence="6">
    <location>
        <begin position="110"/>
        <end position="134"/>
    </location>
</feature>
<dbReference type="InterPro" id="IPR036197">
    <property type="entry name" value="NarG-like_sf"/>
</dbReference>
<dbReference type="AlphaFoldDB" id="H5Y2F7"/>
<keyword evidence="4" id="KW-0408">Iron</keyword>
<dbReference type="EMBL" id="CM001441">
    <property type="protein sequence ID" value="EHQ88648.1"/>
    <property type="molecule type" value="Genomic_DNA"/>
</dbReference>
<evidence type="ECO:0000313" key="9">
    <source>
        <dbReference type="Proteomes" id="UP000005104"/>
    </source>
</evidence>
<feature type="transmembrane region" description="Helical" evidence="6">
    <location>
        <begin position="209"/>
        <end position="227"/>
    </location>
</feature>
<feature type="transmembrane region" description="Helical" evidence="6">
    <location>
        <begin position="146"/>
        <end position="167"/>
    </location>
</feature>
<keyword evidence="5" id="KW-0411">Iron-sulfur</keyword>
<evidence type="ECO:0000313" key="8">
    <source>
        <dbReference type="EMBL" id="EHQ88648.1"/>
    </source>
</evidence>
<feature type="transmembrane region" description="Helical" evidence="6">
    <location>
        <begin position="179"/>
        <end position="197"/>
    </location>
</feature>
<sequence length="662" mass="75070">MEATRELFWNTGGKGLMYLLALLSMVIFIQGLGKKIRNWSKGRPVSYNDLGPRFIRFLSDLINHDTKIFKGTFRRFMHLGIFYGFVILTLGTLVIAIQEHFGFPLFYGRFYLILSLLMDLFGLWAMIGIGMAAYKRYIDKPDHEDYTFDNAFLLILIFSILFTGYVLEGLRIYATHDPWAWWSPVGLLFSAAAQLSGLSELSALTVHTWLWYFHMLLVFGFIAYIPYSNLFHMIASSLAIFFKSSSPIGGLTPVSRLSKEVSNPGAARLEDFTKKQLLELDACISCKRCQKGCPANICGAPLSPNVIIQDLKRHSQAKTLFLRPKGKDFDPSILDKVISKETLMSCTTCGLCEDKCPIQIEHIKRIVDMRRALRPDDPSYPPELQRVFKNISESGNPWGLSLDSKYYLSGESQAPLLNKNQPTDILYWVGCLGSYETRNQNVSQVMFKLFEKAGVNYAVLGREEKCCGDSVRRLGNETLFQQLALETIRNLNQYQFKTIVTHCPHCYHTLKNDYPQFGGHYQVLHHSEFILALIKSGKLEPKPTKNLRVNYHDPCYLGRYNNIYQAPRDLLTSIPGLQLIEMKNNYSRAFCCGAGGGRIWLENPQEHLIGRRLVAYASKNKPDILASACSLCLKTLAETLSCSDSDIESLDIAEIVYKALQA</sequence>
<proteinExistence type="predicted"/>
<feature type="domain" description="4Fe-4S ferredoxin-type" evidence="7">
    <location>
        <begin position="336"/>
        <end position="366"/>
    </location>
</feature>
<dbReference type="Gene3D" id="1.10.1060.10">
    <property type="entry name" value="Alpha-helical ferredoxin"/>
    <property type="match status" value="1"/>
</dbReference>
<dbReference type="HOGENOM" id="CLU_005304_1_0_9"/>
<dbReference type="Proteomes" id="UP000005104">
    <property type="component" value="Chromosome"/>
</dbReference>
<gene>
    <name evidence="8" type="ORF">DesyoDRAFT_1500</name>
</gene>
<dbReference type="Pfam" id="PF13187">
    <property type="entry name" value="Fer4_9"/>
    <property type="match status" value="1"/>
</dbReference>
<dbReference type="InterPro" id="IPR004017">
    <property type="entry name" value="Cys_rich_dom"/>
</dbReference>
<dbReference type="SUPFAM" id="SSF103501">
    <property type="entry name" value="Respiratory nitrate reductase 1 gamma chain"/>
    <property type="match status" value="1"/>
</dbReference>